<dbReference type="RefSeq" id="WP_233718232.1">
    <property type="nucleotide sequence ID" value="NZ_JAJUWU010000004.1"/>
</dbReference>
<feature type="domain" description="Methyltransferase" evidence="1">
    <location>
        <begin position="41"/>
        <end position="130"/>
    </location>
</feature>
<keyword evidence="3" id="KW-1185">Reference proteome</keyword>
<sequence>MSGFEPSWLALREPADLRARDAGLMRKAAEWLARADMAPVVVDLGCGAGSTLAAMRPVLRATGCNARWRLVDDDPALLDLAAKRAAEFGVDAETCRVDLSDVAAIPIDDARLVTASALFDLAAPDFVSALAGDVAKARAALYASLSYDGSTTFEPAHPLDGIVVAGFNRHQLRPKGLGDGPALGPAAARMLAKVMRAEGYEVDLAESPWRLGPEDGGLAVRHVDGMAEAVGELGVLDPAELAGWRTFRLESAGETRAMVGHLDLLALPGPVDG</sequence>
<organism evidence="2 3">
    <name type="scientific">Jiella avicenniae</name>
    <dbReference type="NCBI Taxonomy" id="2907202"/>
    <lineage>
        <taxon>Bacteria</taxon>
        <taxon>Pseudomonadati</taxon>
        <taxon>Pseudomonadota</taxon>
        <taxon>Alphaproteobacteria</taxon>
        <taxon>Hyphomicrobiales</taxon>
        <taxon>Aurantimonadaceae</taxon>
        <taxon>Jiella</taxon>
    </lineage>
</organism>
<dbReference type="InterPro" id="IPR029063">
    <property type="entry name" value="SAM-dependent_MTases_sf"/>
</dbReference>
<dbReference type="GO" id="GO:0032259">
    <property type="term" value="P:methylation"/>
    <property type="evidence" value="ECO:0007669"/>
    <property type="project" value="UniProtKB-KW"/>
</dbReference>
<dbReference type="GO" id="GO:0008168">
    <property type="term" value="F:methyltransferase activity"/>
    <property type="evidence" value="ECO:0007669"/>
    <property type="project" value="UniProtKB-KW"/>
</dbReference>
<evidence type="ECO:0000313" key="2">
    <source>
        <dbReference type="EMBL" id="MCE7027396.1"/>
    </source>
</evidence>
<keyword evidence="2" id="KW-0489">Methyltransferase</keyword>
<name>A0A9X1P163_9HYPH</name>
<evidence type="ECO:0000259" key="1">
    <source>
        <dbReference type="Pfam" id="PF13649"/>
    </source>
</evidence>
<evidence type="ECO:0000313" key="3">
    <source>
        <dbReference type="Proteomes" id="UP001139035"/>
    </source>
</evidence>
<dbReference type="SUPFAM" id="SSF53335">
    <property type="entry name" value="S-adenosyl-L-methionine-dependent methyltransferases"/>
    <property type="match status" value="1"/>
</dbReference>
<comment type="caution">
    <text evidence="2">The sequence shown here is derived from an EMBL/GenBank/DDBJ whole genome shotgun (WGS) entry which is preliminary data.</text>
</comment>
<gene>
    <name evidence="2" type="ORF">LZD57_05280</name>
</gene>
<keyword evidence="2" id="KW-0808">Transferase</keyword>
<proteinExistence type="predicted"/>
<dbReference type="InterPro" id="IPR041698">
    <property type="entry name" value="Methyltransf_25"/>
</dbReference>
<accession>A0A9X1P163</accession>
<dbReference type="Gene3D" id="3.40.50.150">
    <property type="entry name" value="Vaccinia Virus protein VP39"/>
    <property type="match status" value="1"/>
</dbReference>
<reference evidence="2" key="1">
    <citation type="submission" date="2022-01" db="EMBL/GenBank/DDBJ databases">
        <title>Jiella avicenniae sp. nov., a novel endophytic bacterium isolated from bark of Avicennia marina.</title>
        <authorList>
            <person name="Tuo L."/>
        </authorList>
    </citation>
    <scope>NUCLEOTIDE SEQUENCE</scope>
    <source>
        <strain evidence="2">CBK1P-4</strain>
    </source>
</reference>
<dbReference type="EMBL" id="JAJUWU010000004">
    <property type="protein sequence ID" value="MCE7027396.1"/>
    <property type="molecule type" value="Genomic_DNA"/>
</dbReference>
<dbReference type="Pfam" id="PF13649">
    <property type="entry name" value="Methyltransf_25"/>
    <property type="match status" value="1"/>
</dbReference>
<protein>
    <submittedName>
        <fullName evidence="2">Class I SAM-dependent methyltransferase</fullName>
    </submittedName>
</protein>
<dbReference type="AlphaFoldDB" id="A0A9X1P163"/>
<dbReference type="Proteomes" id="UP001139035">
    <property type="component" value="Unassembled WGS sequence"/>
</dbReference>